<protein>
    <submittedName>
        <fullName evidence="2">Uncharacterized protein</fullName>
    </submittedName>
</protein>
<gene>
    <name evidence="2" type="ORF">E6O75_ATG05590</name>
</gene>
<evidence type="ECO:0000256" key="1">
    <source>
        <dbReference type="SAM" id="SignalP"/>
    </source>
</evidence>
<feature type="chain" id="PRO_5021241520" evidence="1">
    <location>
        <begin position="18"/>
        <end position="405"/>
    </location>
</feature>
<sequence>MLFQSTFFLTSAISVSALANAELCLQGCCGLAFKLPSKSLKLHHLTLESSSIQVPLKTAEIRCCPCDDTPVPDQATLQPSNSHDNEAICSTRLPCSNGNASTPILPINSPSHGAPRNGPQAGPPAIPTVWGIACPENQCDPSWCDCDTSRSIVDFATPAAKSEGRSAIGKPCPENLCRSDCDCDTNFVSSPKGSNESMLRKAMPVCPEGECLSDCECSVDSMVALLNPGTSPAFMRRICAAGECSADCICRDDLASAARVAAVLREHNSSFASKKDGDQKILAGKTFVTLYSLPFSRNGMYEMFFLCKIICSDTLCFFLSLYFILLMGSSSQSAVFIENCHVICCLLPIVFSFSLTPSPDCPPSRGVQKSDTDTAFSHRFDGGSNGSRVTMAHGRHRQEEILLGH</sequence>
<name>A0A4Z1NZW0_9PEZI</name>
<evidence type="ECO:0000313" key="3">
    <source>
        <dbReference type="Proteomes" id="UP000298493"/>
    </source>
</evidence>
<comment type="caution">
    <text evidence="2">The sequence shown here is derived from an EMBL/GenBank/DDBJ whole genome shotgun (WGS) entry which is preliminary data.</text>
</comment>
<accession>A0A4Z1NZW0</accession>
<reference evidence="2 3" key="1">
    <citation type="submission" date="2019-04" db="EMBL/GenBank/DDBJ databases">
        <title>High contiguity whole genome sequence and gene annotation resource for two Venturia nashicola isolates.</title>
        <authorList>
            <person name="Prokchorchik M."/>
            <person name="Won K."/>
            <person name="Lee Y."/>
            <person name="Choi E.D."/>
            <person name="Segonzac C."/>
            <person name="Sohn K.H."/>
        </authorList>
    </citation>
    <scope>NUCLEOTIDE SEQUENCE [LARGE SCALE GENOMIC DNA]</scope>
    <source>
        <strain evidence="2 3">PRI2</strain>
    </source>
</reference>
<keyword evidence="1" id="KW-0732">Signal</keyword>
<dbReference type="EMBL" id="SNSC02000010">
    <property type="protein sequence ID" value="TID20825.1"/>
    <property type="molecule type" value="Genomic_DNA"/>
</dbReference>
<organism evidence="2 3">
    <name type="scientific">Venturia nashicola</name>
    <dbReference type="NCBI Taxonomy" id="86259"/>
    <lineage>
        <taxon>Eukaryota</taxon>
        <taxon>Fungi</taxon>
        <taxon>Dikarya</taxon>
        <taxon>Ascomycota</taxon>
        <taxon>Pezizomycotina</taxon>
        <taxon>Dothideomycetes</taxon>
        <taxon>Pleosporomycetidae</taxon>
        <taxon>Venturiales</taxon>
        <taxon>Venturiaceae</taxon>
        <taxon>Venturia</taxon>
    </lineage>
</organism>
<evidence type="ECO:0000313" key="2">
    <source>
        <dbReference type="EMBL" id="TID20825.1"/>
    </source>
</evidence>
<dbReference type="AlphaFoldDB" id="A0A4Z1NZW0"/>
<feature type="signal peptide" evidence="1">
    <location>
        <begin position="1"/>
        <end position="17"/>
    </location>
</feature>
<keyword evidence="3" id="KW-1185">Reference proteome</keyword>
<proteinExistence type="predicted"/>
<dbReference type="Proteomes" id="UP000298493">
    <property type="component" value="Unassembled WGS sequence"/>
</dbReference>